<feature type="transmembrane region" description="Helical" evidence="1">
    <location>
        <begin position="107"/>
        <end position="129"/>
    </location>
</feature>
<keyword evidence="1" id="KW-0472">Membrane</keyword>
<feature type="transmembrane region" description="Helical" evidence="1">
    <location>
        <begin position="64"/>
        <end position="87"/>
    </location>
</feature>
<proteinExistence type="predicted"/>
<sequence>MKKLPVRLAMVIASGLAGFFLERLCAAVFGPRVPVLPFLLLAVAWWLPMFSLSWRLWLGGLAGLVMDIFGGQTFGVSILVMVVAALLAEAFRSIISARDGGLGHVSVSAALAVSALLLMPIVEAMIGYAQRFFS</sequence>
<evidence type="ECO:0000256" key="1">
    <source>
        <dbReference type="SAM" id="Phobius"/>
    </source>
</evidence>
<reference evidence="2 3" key="1">
    <citation type="journal article" date="2016" name="Nat. Commun.">
        <title>Thousands of microbial genomes shed light on interconnected biogeochemical processes in an aquifer system.</title>
        <authorList>
            <person name="Anantharaman K."/>
            <person name="Brown C.T."/>
            <person name="Hug L.A."/>
            <person name="Sharon I."/>
            <person name="Castelle C.J."/>
            <person name="Probst A.J."/>
            <person name="Thomas B.C."/>
            <person name="Singh A."/>
            <person name="Wilkins M.J."/>
            <person name="Karaoz U."/>
            <person name="Brodie E.L."/>
            <person name="Williams K.H."/>
            <person name="Hubbard S.S."/>
            <person name="Banfield J.F."/>
        </authorList>
    </citation>
    <scope>NUCLEOTIDE SEQUENCE [LARGE SCALE GENOMIC DNA]</scope>
</reference>
<evidence type="ECO:0008006" key="4">
    <source>
        <dbReference type="Google" id="ProtNLM"/>
    </source>
</evidence>
<dbReference type="EMBL" id="MHQR01000023">
    <property type="protein sequence ID" value="OHA07218.1"/>
    <property type="molecule type" value="Genomic_DNA"/>
</dbReference>
<dbReference type="Proteomes" id="UP000176510">
    <property type="component" value="Unassembled WGS sequence"/>
</dbReference>
<keyword evidence="1" id="KW-0812">Transmembrane</keyword>
<gene>
    <name evidence="2" type="ORF">A3B34_00220</name>
</gene>
<feature type="transmembrane region" description="Helical" evidence="1">
    <location>
        <begin position="36"/>
        <end position="57"/>
    </location>
</feature>
<comment type="caution">
    <text evidence="2">The sequence shown here is derived from an EMBL/GenBank/DDBJ whole genome shotgun (WGS) entry which is preliminary data.</text>
</comment>
<name>A0A1G2L6C3_9BACT</name>
<evidence type="ECO:0000313" key="3">
    <source>
        <dbReference type="Proteomes" id="UP000176510"/>
    </source>
</evidence>
<keyword evidence="1" id="KW-1133">Transmembrane helix</keyword>
<evidence type="ECO:0000313" key="2">
    <source>
        <dbReference type="EMBL" id="OHA07218.1"/>
    </source>
</evidence>
<protein>
    <recommendedName>
        <fullName evidence="4">Rod shape-determining protein MreD</fullName>
    </recommendedName>
</protein>
<accession>A0A1G2L6C3</accession>
<dbReference type="STRING" id="1802279.A3B34_00220"/>
<organism evidence="2 3">
    <name type="scientific">Candidatus Sungbacteria bacterium RIFCSPLOWO2_01_FULL_54_21</name>
    <dbReference type="NCBI Taxonomy" id="1802279"/>
    <lineage>
        <taxon>Bacteria</taxon>
        <taxon>Candidatus Sungiibacteriota</taxon>
    </lineage>
</organism>
<dbReference type="AlphaFoldDB" id="A0A1G2L6C3"/>